<protein>
    <submittedName>
        <fullName evidence="8">MFS transporter</fullName>
    </submittedName>
</protein>
<feature type="transmembrane region" description="Helical" evidence="6">
    <location>
        <begin position="130"/>
        <end position="151"/>
    </location>
</feature>
<dbReference type="InterPro" id="IPR036259">
    <property type="entry name" value="MFS_trans_sf"/>
</dbReference>
<feature type="transmembrane region" description="Helical" evidence="6">
    <location>
        <begin position="40"/>
        <end position="61"/>
    </location>
</feature>
<dbReference type="InterPro" id="IPR020846">
    <property type="entry name" value="MFS_dom"/>
</dbReference>
<dbReference type="GO" id="GO:0005886">
    <property type="term" value="C:plasma membrane"/>
    <property type="evidence" value="ECO:0007669"/>
    <property type="project" value="UniProtKB-SubCell"/>
</dbReference>
<feature type="transmembrane region" description="Helical" evidence="6">
    <location>
        <begin position="157"/>
        <end position="181"/>
    </location>
</feature>
<dbReference type="PROSITE" id="PS50850">
    <property type="entry name" value="MFS"/>
    <property type="match status" value="1"/>
</dbReference>
<evidence type="ECO:0000256" key="3">
    <source>
        <dbReference type="ARBA" id="ARBA00022692"/>
    </source>
</evidence>
<evidence type="ECO:0000256" key="1">
    <source>
        <dbReference type="ARBA" id="ARBA00004651"/>
    </source>
</evidence>
<dbReference type="InterPro" id="IPR011701">
    <property type="entry name" value="MFS"/>
</dbReference>
<evidence type="ECO:0000256" key="6">
    <source>
        <dbReference type="SAM" id="Phobius"/>
    </source>
</evidence>
<name>A0A8J7GEV2_9BACL</name>
<proteinExistence type="predicted"/>
<keyword evidence="9" id="KW-1185">Reference proteome</keyword>
<dbReference type="PANTHER" id="PTHR23523">
    <property type="match status" value="1"/>
</dbReference>
<dbReference type="Pfam" id="PF07690">
    <property type="entry name" value="MFS_1"/>
    <property type="match status" value="1"/>
</dbReference>
<dbReference type="InterPro" id="IPR052524">
    <property type="entry name" value="MFS_Cyanate_Porter"/>
</dbReference>
<dbReference type="AlphaFoldDB" id="A0A8J7GEV2"/>
<accession>A0A8J7GEV2</accession>
<dbReference type="Gene3D" id="1.20.1250.20">
    <property type="entry name" value="MFS general substrate transporter like domains"/>
    <property type="match status" value="2"/>
</dbReference>
<comment type="caution">
    <text evidence="8">The sequence shown here is derived from an EMBL/GenBank/DDBJ whole genome shotgun (WGS) entry which is preliminary data.</text>
</comment>
<evidence type="ECO:0000259" key="7">
    <source>
        <dbReference type="PROSITE" id="PS50850"/>
    </source>
</evidence>
<dbReference type="RefSeq" id="WP_194563748.1">
    <property type="nucleotide sequence ID" value="NZ_JADKPV010000010.1"/>
</dbReference>
<feature type="transmembrane region" description="Helical" evidence="6">
    <location>
        <begin position="290"/>
        <end position="310"/>
    </location>
</feature>
<evidence type="ECO:0000256" key="5">
    <source>
        <dbReference type="ARBA" id="ARBA00023136"/>
    </source>
</evidence>
<keyword evidence="3 6" id="KW-0812">Transmembrane</keyword>
<keyword evidence="4 6" id="KW-1133">Transmembrane helix</keyword>
<evidence type="ECO:0000313" key="9">
    <source>
        <dbReference type="Proteomes" id="UP000622653"/>
    </source>
</evidence>
<sequence length="390" mass="42731">MRVIYLILVIFVLSLNLRPSITSLGPVLDLIQIDLEMNSVTASLLTSLPVFCMGLFALFSIQMNNRLGIEKSLLIAIVLIFIATLYRGFVSESWQLIITALISGVGIGIAGPLISGFIKKHFPQNLSVTSVYSVAMVIGASIAASFTIPLLNRFNESWQIALSSWSILALLGALLLLPILITEKIKDTKTKNISLKITNQRVYLFMAFFGCMAAIFYSITAWLAPFVQSMGMNQAQSGFILTLFTAIQIPVSFFIPLIVVKTGNRKLWLLICSISELIGILLLLGYYSPWIATIFLGIGAGGLFPLALVIPIEEANTIEEATSWSAHMQFGGFTLGALGPLLFGYTLDVFHSYVPALVIVLAIICMMMMIILKMENKSNEENKSLVKVEG</sequence>
<dbReference type="PANTHER" id="PTHR23523:SF2">
    <property type="entry name" value="2-NITROIMIDAZOLE TRANSPORTER"/>
    <property type="match status" value="1"/>
</dbReference>
<feature type="transmembrane region" description="Helical" evidence="6">
    <location>
        <begin position="267"/>
        <end position="284"/>
    </location>
</feature>
<dbReference type="EMBL" id="JADKPV010000010">
    <property type="protein sequence ID" value="MBF4502266.1"/>
    <property type="molecule type" value="Genomic_DNA"/>
</dbReference>
<gene>
    <name evidence="8" type="ORF">IRY55_12935</name>
</gene>
<dbReference type="SUPFAM" id="SSF103473">
    <property type="entry name" value="MFS general substrate transporter"/>
    <property type="match status" value="1"/>
</dbReference>
<organism evidence="8 9">
    <name type="scientific">Savagea serpentis</name>
    <dbReference type="NCBI Taxonomy" id="2785297"/>
    <lineage>
        <taxon>Bacteria</taxon>
        <taxon>Bacillati</taxon>
        <taxon>Bacillota</taxon>
        <taxon>Bacilli</taxon>
        <taxon>Bacillales</taxon>
        <taxon>Caryophanaceae</taxon>
        <taxon>Savagea</taxon>
    </lineage>
</organism>
<dbReference type="GO" id="GO:0022857">
    <property type="term" value="F:transmembrane transporter activity"/>
    <property type="evidence" value="ECO:0007669"/>
    <property type="project" value="InterPro"/>
</dbReference>
<evidence type="ECO:0000256" key="4">
    <source>
        <dbReference type="ARBA" id="ARBA00022989"/>
    </source>
</evidence>
<feature type="transmembrane region" description="Helical" evidence="6">
    <location>
        <begin position="96"/>
        <end position="118"/>
    </location>
</feature>
<feature type="transmembrane region" description="Helical" evidence="6">
    <location>
        <begin position="330"/>
        <end position="347"/>
    </location>
</feature>
<evidence type="ECO:0000256" key="2">
    <source>
        <dbReference type="ARBA" id="ARBA00022448"/>
    </source>
</evidence>
<feature type="transmembrane region" description="Helical" evidence="6">
    <location>
        <begin position="202"/>
        <end position="227"/>
    </location>
</feature>
<dbReference type="Proteomes" id="UP000622653">
    <property type="component" value="Unassembled WGS sequence"/>
</dbReference>
<feature type="transmembrane region" description="Helical" evidence="6">
    <location>
        <begin position="353"/>
        <end position="372"/>
    </location>
</feature>
<keyword evidence="2" id="KW-0813">Transport</keyword>
<comment type="subcellular location">
    <subcellularLocation>
        <location evidence="1">Cell membrane</location>
        <topology evidence="1">Multi-pass membrane protein</topology>
    </subcellularLocation>
</comment>
<keyword evidence="5 6" id="KW-0472">Membrane</keyword>
<evidence type="ECO:0000313" key="8">
    <source>
        <dbReference type="EMBL" id="MBF4502266.1"/>
    </source>
</evidence>
<feature type="domain" description="Major facilitator superfamily (MFS) profile" evidence="7">
    <location>
        <begin position="1"/>
        <end position="377"/>
    </location>
</feature>
<reference evidence="8" key="1">
    <citation type="submission" date="2020-11" db="EMBL/GenBank/DDBJ databases">
        <title>Multidrug resistant novel bacterium Savagea serpentis sp. nov., isolated from the scats of a vine snake (Ahaetulla nasuta).</title>
        <authorList>
            <person name="Venkata Ramana V."/>
            <person name="Vikas Patil S."/>
            <person name="Yogita Lugani V."/>
        </authorList>
    </citation>
    <scope>NUCLEOTIDE SEQUENCE</scope>
    <source>
        <strain evidence="8">SN6</strain>
    </source>
</reference>
<feature type="transmembrane region" description="Helical" evidence="6">
    <location>
        <begin position="73"/>
        <end position="90"/>
    </location>
</feature>
<feature type="transmembrane region" description="Helical" evidence="6">
    <location>
        <begin position="239"/>
        <end position="260"/>
    </location>
</feature>